<organism evidence="3 4">
    <name type="scientific">Clathrus columnatus</name>
    <dbReference type="NCBI Taxonomy" id="1419009"/>
    <lineage>
        <taxon>Eukaryota</taxon>
        <taxon>Fungi</taxon>
        <taxon>Dikarya</taxon>
        <taxon>Basidiomycota</taxon>
        <taxon>Agaricomycotina</taxon>
        <taxon>Agaricomycetes</taxon>
        <taxon>Phallomycetidae</taxon>
        <taxon>Phallales</taxon>
        <taxon>Clathraceae</taxon>
        <taxon>Clathrus</taxon>
    </lineage>
</organism>
<name>A0AAV5AAM8_9AGAM</name>
<gene>
    <name evidence="3" type="ORF">Clacol_005922</name>
</gene>
<keyword evidence="1" id="KW-0862">Zinc</keyword>
<dbReference type="InterPro" id="IPR036236">
    <property type="entry name" value="Znf_C2H2_sf"/>
</dbReference>
<evidence type="ECO:0000259" key="2">
    <source>
        <dbReference type="PROSITE" id="PS50157"/>
    </source>
</evidence>
<sequence length="239" mass="26831">MSGFGYEWVQGVYSGDGTVYDESYSPTSASTPYESRGSSSYLEGFQATAAAYSNWTHTHHAHVHNLLTSTTTPRERELSNANVAQRDWMMTPSTPLVVPSHDAMSTCSDSARTNPEVESILTDLIPPPTENHDSSPENATVLHHWVQLSPVTTSKSIKNFIVDASTPERRLFFCAWDGCQHPLGFPNKPQLMTHVRSLHLQEKPFLCTTCRTLFARKQDAIRHVNTANSGKRYECRMWL</sequence>
<keyword evidence="4" id="KW-1185">Reference proteome</keyword>
<reference evidence="3" key="1">
    <citation type="submission" date="2021-10" db="EMBL/GenBank/DDBJ databases">
        <title>De novo Genome Assembly of Clathrus columnatus (Basidiomycota, Fungi) Using Illumina and Nanopore Sequence Data.</title>
        <authorList>
            <person name="Ogiso-Tanaka E."/>
            <person name="Itagaki H."/>
            <person name="Hosoya T."/>
            <person name="Hosaka K."/>
        </authorList>
    </citation>
    <scope>NUCLEOTIDE SEQUENCE</scope>
    <source>
        <strain evidence="3">MO-923</strain>
    </source>
</reference>
<protein>
    <recommendedName>
        <fullName evidence="2">C2H2-type domain-containing protein</fullName>
    </recommendedName>
</protein>
<dbReference type="AlphaFoldDB" id="A0AAV5AAM8"/>
<evidence type="ECO:0000256" key="1">
    <source>
        <dbReference type="PROSITE-ProRule" id="PRU00042"/>
    </source>
</evidence>
<keyword evidence="1" id="KW-0863">Zinc-finger</keyword>
<evidence type="ECO:0000313" key="3">
    <source>
        <dbReference type="EMBL" id="GJJ11686.1"/>
    </source>
</evidence>
<evidence type="ECO:0000313" key="4">
    <source>
        <dbReference type="Proteomes" id="UP001050691"/>
    </source>
</evidence>
<dbReference type="EMBL" id="BPWL01000006">
    <property type="protein sequence ID" value="GJJ11686.1"/>
    <property type="molecule type" value="Genomic_DNA"/>
</dbReference>
<dbReference type="InterPro" id="IPR013087">
    <property type="entry name" value="Znf_C2H2_type"/>
</dbReference>
<dbReference type="GO" id="GO:0008270">
    <property type="term" value="F:zinc ion binding"/>
    <property type="evidence" value="ECO:0007669"/>
    <property type="project" value="UniProtKB-KW"/>
</dbReference>
<feature type="domain" description="C2H2-type" evidence="2">
    <location>
        <begin position="205"/>
        <end position="233"/>
    </location>
</feature>
<dbReference type="Gene3D" id="3.30.160.60">
    <property type="entry name" value="Classic Zinc Finger"/>
    <property type="match status" value="1"/>
</dbReference>
<keyword evidence="1" id="KW-0479">Metal-binding</keyword>
<accession>A0AAV5AAM8</accession>
<dbReference type="Proteomes" id="UP001050691">
    <property type="component" value="Unassembled WGS sequence"/>
</dbReference>
<proteinExistence type="predicted"/>
<dbReference type="SUPFAM" id="SSF57667">
    <property type="entry name" value="beta-beta-alpha zinc fingers"/>
    <property type="match status" value="1"/>
</dbReference>
<dbReference type="PROSITE" id="PS50157">
    <property type="entry name" value="ZINC_FINGER_C2H2_2"/>
    <property type="match status" value="1"/>
</dbReference>
<comment type="caution">
    <text evidence="3">The sequence shown here is derived from an EMBL/GenBank/DDBJ whole genome shotgun (WGS) entry which is preliminary data.</text>
</comment>